<evidence type="ECO:0008006" key="4">
    <source>
        <dbReference type="Google" id="ProtNLM"/>
    </source>
</evidence>
<gene>
    <name evidence="2" type="ORF">LX92_03146</name>
</gene>
<organism evidence="2 3">
    <name type="scientific">Maribacter polysiphoniae</name>
    <dbReference type="NCBI Taxonomy" id="429344"/>
    <lineage>
        <taxon>Bacteria</taxon>
        <taxon>Pseudomonadati</taxon>
        <taxon>Bacteroidota</taxon>
        <taxon>Flavobacteriia</taxon>
        <taxon>Flavobacteriales</taxon>
        <taxon>Flavobacteriaceae</taxon>
        <taxon>Maribacter</taxon>
    </lineage>
</organism>
<keyword evidence="1" id="KW-0472">Membrane</keyword>
<proteinExistence type="predicted"/>
<comment type="caution">
    <text evidence="2">The sequence shown here is derived from an EMBL/GenBank/DDBJ whole genome shotgun (WGS) entry which is preliminary data.</text>
</comment>
<name>A0A316DXR9_9FLAO</name>
<sequence length="374" mass="43151">MGAGEEGPKIKISMRVIIIYLVVWFAAFAVQKVAAQENGDYQHKIEMLKAKKELIGKQEKEALKIEVEEINKRYEKNQISDEEARILKESAAKKRALNIENRMAIVDNEILLLERNDGDVLEAETIDSTGNTGLAIRLDLTRGDGSSFNWEKLRRKKKELKYDRRTYSDFVLAIGLNNALIDGQSINDSPYRIGGSRFFEMGWSWRTRIFENTNFVRLNYGFSFQFNGLKPKDNQYFVAENGQVELQEFEYELKKSKLRMDNLVFPVHLEFGPSKLHKTDKTIRYSLRNQFRLGIGAYGGFNLGTRQKLKYNRNGDHVKDKLKRGYNTNELVYGLSAYVGVEGVLLYAKYDLNPIFKDALVDQHNISLGLRFDL</sequence>
<accession>A0A316DXR9</accession>
<evidence type="ECO:0000313" key="2">
    <source>
        <dbReference type="EMBL" id="PWK22228.1"/>
    </source>
</evidence>
<protein>
    <recommendedName>
        <fullName evidence="4">Outer membrane protein with beta-barrel domain</fullName>
    </recommendedName>
</protein>
<dbReference type="Proteomes" id="UP000245667">
    <property type="component" value="Unassembled WGS sequence"/>
</dbReference>
<keyword evidence="1" id="KW-0812">Transmembrane</keyword>
<evidence type="ECO:0000313" key="3">
    <source>
        <dbReference type="Proteomes" id="UP000245667"/>
    </source>
</evidence>
<dbReference type="AlphaFoldDB" id="A0A316DXR9"/>
<feature type="transmembrane region" description="Helical" evidence="1">
    <location>
        <begin position="12"/>
        <end position="30"/>
    </location>
</feature>
<evidence type="ECO:0000256" key="1">
    <source>
        <dbReference type="SAM" id="Phobius"/>
    </source>
</evidence>
<dbReference type="EMBL" id="QGGQ01000008">
    <property type="protein sequence ID" value="PWK22228.1"/>
    <property type="molecule type" value="Genomic_DNA"/>
</dbReference>
<keyword evidence="1" id="KW-1133">Transmembrane helix</keyword>
<reference evidence="2 3" key="1">
    <citation type="submission" date="2018-05" db="EMBL/GenBank/DDBJ databases">
        <title>Genomic Encyclopedia of Archaeal and Bacterial Type Strains, Phase II (KMG-II): from individual species to whole genera.</title>
        <authorList>
            <person name="Goeker M."/>
        </authorList>
    </citation>
    <scope>NUCLEOTIDE SEQUENCE [LARGE SCALE GENOMIC DNA]</scope>
    <source>
        <strain evidence="2 3">DSM 23514</strain>
    </source>
</reference>